<dbReference type="RefSeq" id="WP_179915863.1">
    <property type="nucleotide sequence ID" value="NZ_JACCDE010000011.1"/>
</dbReference>
<evidence type="ECO:0000313" key="3">
    <source>
        <dbReference type="Proteomes" id="UP000526892"/>
    </source>
</evidence>
<evidence type="ECO:0000256" key="1">
    <source>
        <dbReference type="SAM" id="MobiDB-lite"/>
    </source>
</evidence>
<gene>
    <name evidence="2" type="ORF">HZS80_09075</name>
</gene>
<accession>A0A7Z0RY57</accession>
<feature type="compositionally biased region" description="Basic and acidic residues" evidence="1">
    <location>
        <begin position="1"/>
        <end position="16"/>
    </location>
</feature>
<keyword evidence="3" id="KW-1185">Reference proteome</keyword>
<organism evidence="2 3">
    <name type="scientific">Vreelandella glaciei</name>
    <dbReference type="NCBI Taxonomy" id="186761"/>
    <lineage>
        <taxon>Bacteria</taxon>
        <taxon>Pseudomonadati</taxon>
        <taxon>Pseudomonadota</taxon>
        <taxon>Gammaproteobacteria</taxon>
        <taxon>Oceanospirillales</taxon>
        <taxon>Halomonadaceae</taxon>
        <taxon>Vreelandella</taxon>
    </lineage>
</organism>
<sequence length="338" mass="37720">MKRTSDKQRPIDRLRDSAGSLKINTSDDETPIREMISTGDRLLVVKDHGIYEIALADQIDPERSNPSVPNTIQRVLPFGAADSWVGAVVLTARQLFMSSCFDADAGRRAFDLVLRIAQDIAGAQQIIRRHNELESEALGSVDPQIHHDRSFVLPSVGNVEASCNEYLQRTDHALRELFKTVQLFYPDVGSGGWDSLKKKIESGPEGLDNFSQFLADSIGFLKLIRNARNCVEHPRPEQRLVVVDFSIDRNNMLVPPTIEVIYPKDSMPKSQVAEFFDSSIKSLVNVVELMVVFLGARNVGQAAGFPVHVMELAPDQRRHPHVRYSFGMLMGGQLVPMS</sequence>
<dbReference type="EMBL" id="JACCDE010000011">
    <property type="protein sequence ID" value="NYS77867.1"/>
    <property type="molecule type" value="Genomic_DNA"/>
</dbReference>
<proteinExistence type="predicted"/>
<comment type="caution">
    <text evidence="2">The sequence shown here is derived from an EMBL/GenBank/DDBJ whole genome shotgun (WGS) entry which is preliminary data.</text>
</comment>
<dbReference type="AlphaFoldDB" id="A0A7Z0RY57"/>
<evidence type="ECO:0000313" key="2">
    <source>
        <dbReference type="EMBL" id="NYS77867.1"/>
    </source>
</evidence>
<dbReference type="Proteomes" id="UP000526892">
    <property type="component" value="Unassembled WGS sequence"/>
</dbReference>
<reference evidence="2 3" key="1">
    <citation type="journal article" date="2003" name="Extremophiles">
        <title>Halomonas glaciei sp. nov. isolated from fast ice of Adelie Land, Antarctica.</title>
        <authorList>
            <person name="Reddy G.S."/>
            <person name="Raghavan P.U."/>
            <person name="Sarita N.B."/>
            <person name="Prakash J.S."/>
            <person name="Nagesh N."/>
            <person name="Delille D."/>
            <person name="Shivaji S."/>
        </authorList>
    </citation>
    <scope>NUCLEOTIDE SEQUENCE [LARGE SCALE GENOMIC DNA]</scope>
    <source>
        <strain evidence="2 3">DD39</strain>
    </source>
</reference>
<name>A0A7Z0RY57_9GAMM</name>
<protein>
    <submittedName>
        <fullName evidence="2">Uncharacterized protein</fullName>
    </submittedName>
</protein>
<feature type="region of interest" description="Disordered" evidence="1">
    <location>
        <begin position="1"/>
        <end position="26"/>
    </location>
</feature>